<evidence type="ECO:0000313" key="7">
    <source>
        <dbReference type="EMBL" id="AXY55789.1"/>
    </source>
</evidence>
<gene>
    <name evidence="7" type="ORF">CDG60_03795</name>
</gene>
<dbReference type="PANTHER" id="PTHR30606">
    <property type="entry name" value="LIPID A BIOSYNTHESIS LAUROYL ACYLTRANSFERASE"/>
    <property type="match status" value="1"/>
</dbReference>
<dbReference type="PANTHER" id="PTHR30606:SF10">
    <property type="entry name" value="PHOSPHATIDYLINOSITOL MANNOSIDE ACYLTRANSFERASE"/>
    <property type="match status" value="1"/>
</dbReference>
<dbReference type="GO" id="GO:0005886">
    <property type="term" value="C:plasma membrane"/>
    <property type="evidence" value="ECO:0007669"/>
    <property type="project" value="UniProtKB-SubCell"/>
</dbReference>
<evidence type="ECO:0000256" key="6">
    <source>
        <dbReference type="ARBA" id="ARBA00023315"/>
    </source>
</evidence>
<proteinExistence type="predicted"/>
<evidence type="ECO:0000256" key="2">
    <source>
        <dbReference type="ARBA" id="ARBA00022475"/>
    </source>
</evidence>
<dbReference type="PIRSF" id="PIRSF026649">
    <property type="entry name" value="MsbB"/>
    <property type="match status" value="1"/>
</dbReference>
<dbReference type="RefSeq" id="WP_087513146.1">
    <property type="nucleotide sequence ID" value="NZ_CP032134.1"/>
</dbReference>
<dbReference type="AlphaFoldDB" id="A0A3B7LZ51"/>
<evidence type="ECO:0000256" key="3">
    <source>
        <dbReference type="ARBA" id="ARBA00022519"/>
    </source>
</evidence>
<name>A0A3B7LZ51_9GAMM</name>
<keyword evidence="4 7" id="KW-0808">Transferase</keyword>
<keyword evidence="5" id="KW-0472">Membrane</keyword>
<evidence type="ECO:0000256" key="5">
    <source>
        <dbReference type="ARBA" id="ARBA00023136"/>
    </source>
</evidence>
<evidence type="ECO:0000313" key="8">
    <source>
        <dbReference type="Proteomes" id="UP000263753"/>
    </source>
</evidence>
<reference evidence="8" key="1">
    <citation type="submission" date="2018-09" db="EMBL/GenBank/DDBJ databases">
        <title>The complete genome of Acinetobacter sp. strain WCHAc010005.</title>
        <authorList>
            <person name="Hu Y."/>
            <person name="Long H."/>
            <person name="Feng Y."/>
            <person name="Zong Z."/>
        </authorList>
    </citation>
    <scope>NUCLEOTIDE SEQUENCE [LARGE SCALE GENOMIC DNA]</scope>
    <source>
        <strain evidence="8">WCHAc010005</strain>
    </source>
</reference>
<evidence type="ECO:0000256" key="1">
    <source>
        <dbReference type="ARBA" id="ARBA00004533"/>
    </source>
</evidence>
<keyword evidence="6 7" id="KW-0012">Acyltransferase</keyword>
<dbReference type="CDD" id="cd07984">
    <property type="entry name" value="LPLAT_LABLAT-like"/>
    <property type="match status" value="1"/>
</dbReference>
<accession>A0A3B7LZ51</accession>
<comment type="subcellular location">
    <subcellularLocation>
        <location evidence="1">Cell inner membrane</location>
    </subcellularLocation>
</comment>
<dbReference type="Proteomes" id="UP000263753">
    <property type="component" value="Chromosome"/>
</dbReference>
<organism evidence="7 8">
    <name type="scientific">Acinetobacter chinensis</name>
    <dbReference type="NCBI Taxonomy" id="2004650"/>
    <lineage>
        <taxon>Bacteria</taxon>
        <taxon>Pseudomonadati</taxon>
        <taxon>Pseudomonadota</taxon>
        <taxon>Gammaproteobacteria</taxon>
        <taxon>Moraxellales</taxon>
        <taxon>Moraxellaceae</taxon>
        <taxon>Acinetobacter</taxon>
    </lineage>
</organism>
<dbReference type="GO" id="GO:0009247">
    <property type="term" value="P:glycolipid biosynthetic process"/>
    <property type="evidence" value="ECO:0007669"/>
    <property type="project" value="UniProtKB-ARBA"/>
</dbReference>
<dbReference type="InterPro" id="IPR004960">
    <property type="entry name" value="LipA_acyltrans"/>
</dbReference>
<keyword evidence="2" id="KW-1003">Cell membrane</keyword>
<dbReference type="EMBL" id="CP032134">
    <property type="protein sequence ID" value="AXY55789.1"/>
    <property type="molecule type" value="Genomic_DNA"/>
</dbReference>
<protein>
    <submittedName>
        <fullName evidence="7">Lipid A biosynthesis acyltransferase</fullName>
    </submittedName>
</protein>
<sequence>MSLLSIFRFTPMPALRAVARTAASIINSQKDKGMLWKSRVNIALCYPTLSTDQQEQLARSSVVHQCLSYAESLKCWAMPTEWNIRQIKNVHNLSTLQDALNDPKGALIITPHLGNWEIMNPWVHQYGTPTIMYKPIDNPTMETFVRKARERLNTTMVPTDANGVKALFKNLKQGGFSVILPDHVPQPSGGIPSPFFGIPTLTSTLSSKLAQKTHCRLISMICLRRAENDGFDIYIEDIGTEEMYSRDTETAVAELNLAIEKMINRCPEQYMWGYKRFRGTAETRNLYNMGIDELRSVSI</sequence>
<dbReference type="KEGG" id="achi:CDG60_03795"/>
<dbReference type="GO" id="GO:0016746">
    <property type="term" value="F:acyltransferase activity"/>
    <property type="evidence" value="ECO:0007669"/>
    <property type="project" value="UniProtKB-KW"/>
</dbReference>
<evidence type="ECO:0000256" key="4">
    <source>
        <dbReference type="ARBA" id="ARBA00022679"/>
    </source>
</evidence>
<dbReference type="Pfam" id="PF03279">
    <property type="entry name" value="Lip_A_acyltrans"/>
    <property type="match status" value="1"/>
</dbReference>
<keyword evidence="3" id="KW-0997">Cell inner membrane</keyword>